<dbReference type="RefSeq" id="WP_184837397.1">
    <property type="nucleotide sequence ID" value="NZ_BAAAVN010000016.1"/>
</dbReference>
<reference evidence="2 3" key="1">
    <citation type="submission" date="2020-08" db="EMBL/GenBank/DDBJ databases">
        <title>Sequencing the genomes of 1000 actinobacteria strains.</title>
        <authorList>
            <person name="Klenk H.-P."/>
        </authorList>
    </citation>
    <scope>NUCLEOTIDE SEQUENCE [LARGE SCALE GENOMIC DNA]</scope>
    <source>
        <strain evidence="2 3">DSM 17294</strain>
    </source>
</reference>
<protein>
    <submittedName>
        <fullName evidence="2">Uncharacterized membrane-anchored protein YitT (DUF2179 family)</fullName>
    </submittedName>
</protein>
<gene>
    <name evidence="2" type="ORF">HDA44_004484</name>
</gene>
<evidence type="ECO:0000313" key="3">
    <source>
        <dbReference type="Proteomes" id="UP000558997"/>
    </source>
</evidence>
<evidence type="ECO:0000313" key="2">
    <source>
        <dbReference type="EMBL" id="MBB5981143.1"/>
    </source>
</evidence>
<name>A0A841DR73_9ACTN</name>
<organism evidence="2 3">
    <name type="scientific">Kribbella solani</name>
    <dbReference type="NCBI Taxonomy" id="236067"/>
    <lineage>
        <taxon>Bacteria</taxon>
        <taxon>Bacillati</taxon>
        <taxon>Actinomycetota</taxon>
        <taxon>Actinomycetes</taxon>
        <taxon>Propionibacteriales</taxon>
        <taxon>Kribbellaceae</taxon>
        <taxon>Kribbella</taxon>
    </lineage>
</organism>
<keyword evidence="1" id="KW-0812">Transmembrane</keyword>
<feature type="transmembrane region" description="Helical" evidence="1">
    <location>
        <begin position="6"/>
        <end position="22"/>
    </location>
</feature>
<keyword evidence="3" id="KW-1185">Reference proteome</keyword>
<keyword evidence="1" id="KW-1133">Transmembrane helix</keyword>
<keyword evidence="1" id="KW-0472">Membrane</keyword>
<feature type="transmembrane region" description="Helical" evidence="1">
    <location>
        <begin position="29"/>
        <end position="49"/>
    </location>
</feature>
<dbReference type="Proteomes" id="UP000558997">
    <property type="component" value="Unassembled WGS sequence"/>
</dbReference>
<dbReference type="EMBL" id="JACHNF010000001">
    <property type="protein sequence ID" value="MBB5981143.1"/>
    <property type="molecule type" value="Genomic_DNA"/>
</dbReference>
<dbReference type="AlphaFoldDB" id="A0A841DR73"/>
<feature type="transmembrane region" description="Helical" evidence="1">
    <location>
        <begin position="55"/>
        <end position="78"/>
    </location>
</feature>
<evidence type="ECO:0000256" key="1">
    <source>
        <dbReference type="SAM" id="Phobius"/>
    </source>
</evidence>
<comment type="caution">
    <text evidence="2">The sequence shown here is derived from an EMBL/GenBank/DDBJ whole genome shotgun (WGS) entry which is preliminary data.</text>
</comment>
<proteinExistence type="predicted"/>
<accession>A0A841DR73</accession>
<sequence length="87" mass="8652">MALVVAGGGVLGWAGFLAYLTAKAPRREALRVVLGVNLVATAGIAVAAVTSQQVVLTVLLAAVAVEVGAFAVSQALALKAISRQPAN</sequence>